<reference evidence="2" key="1">
    <citation type="submission" date="2020-12" db="UniProtKB">
        <authorList>
            <consortium name="WormBaseParasite"/>
        </authorList>
    </citation>
    <scope>IDENTIFICATION</scope>
    <source>
        <strain evidence="2">MHco3</strain>
    </source>
</reference>
<organism evidence="1 2">
    <name type="scientific">Haemonchus contortus</name>
    <name type="common">Barber pole worm</name>
    <dbReference type="NCBI Taxonomy" id="6289"/>
    <lineage>
        <taxon>Eukaryota</taxon>
        <taxon>Metazoa</taxon>
        <taxon>Ecdysozoa</taxon>
        <taxon>Nematoda</taxon>
        <taxon>Chromadorea</taxon>
        <taxon>Rhabditida</taxon>
        <taxon>Rhabditina</taxon>
        <taxon>Rhabditomorpha</taxon>
        <taxon>Strongyloidea</taxon>
        <taxon>Trichostrongylidae</taxon>
        <taxon>Haemonchus</taxon>
    </lineage>
</organism>
<proteinExistence type="predicted"/>
<evidence type="ECO:0000313" key="2">
    <source>
        <dbReference type="WBParaSite" id="HCON_00065440-00001"/>
    </source>
</evidence>
<protein>
    <submittedName>
        <fullName evidence="2">SCP2 domain-containing protein</fullName>
    </submittedName>
</protein>
<name>A0A7I4YAE5_HAECO</name>
<accession>A0A7I4YAE5</accession>
<sequence length="121" mass="13252">MMYLPVTVCDLLQSLDQFVDAISPKIGRSGVEEVVEPVFKNLFAIEGPTMRASSGRLRVAASEDDGKIICASARDPRRASSDIMAEISTMATSPPSRGTINRRLWVAGMYGESIVRKYLDL</sequence>
<keyword evidence="1" id="KW-1185">Reference proteome</keyword>
<dbReference type="Proteomes" id="UP000025227">
    <property type="component" value="Unplaced"/>
</dbReference>
<evidence type="ECO:0000313" key="1">
    <source>
        <dbReference type="Proteomes" id="UP000025227"/>
    </source>
</evidence>
<dbReference type="AlphaFoldDB" id="A0A7I4YAE5"/>
<dbReference type="WBParaSite" id="HCON_00065440-00001">
    <property type="protein sequence ID" value="HCON_00065440-00001"/>
    <property type="gene ID" value="HCON_00065440"/>
</dbReference>